<comment type="similarity">
    <text evidence="21">Belongs to the polygalacturonase-inhibiting protein family.</text>
</comment>
<dbReference type="AlphaFoldDB" id="A0A835CAD7"/>
<dbReference type="GO" id="GO:0016020">
    <property type="term" value="C:membrane"/>
    <property type="evidence" value="ECO:0007669"/>
    <property type="project" value="UniProtKB-SubCell"/>
</dbReference>
<dbReference type="PANTHER" id="PTHR48005:SF70">
    <property type="entry name" value="MDIS1-INTERACTING RECEPTOR LIKE KINASE 2-LIKE"/>
    <property type="match status" value="1"/>
</dbReference>
<dbReference type="FunFam" id="3.80.10.10:FF:000400">
    <property type="entry name" value="Nuclear pore complex protein NUP107"/>
    <property type="match status" value="1"/>
</dbReference>
<keyword evidence="8" id="KW-0433">Leucine-rich repeat</keyword>
<dbReference type="Gene3D" id="3.80.10.10">
    <property type="entry name" value="Ribonuclease Inhibitor"/>
    <property type="match status" value="3"/>
</dbReference>
<dbReference type="GO" id="GO:0009791">
    <property type="term" value="P:post-embryonic development"/>
    <property type="evidence" value="ECO:0007669"/>
    <property type="project" value="UniProtKB-ARBA"/>
</dbReference>
<keyword evidence="20" id="KW-0325">Glycoprotein</keyword>
<name>A0A835CAD7_9FABA</name>
<dbReference type="GO" id="GO:0004674">
    <property type="term" value="F:protein serine/threonine kinase activity"/>
    <property type="evidence" value="ECO:0007669"/>
    <property type="project" value="UniProtKB-KW"/>
</dbReference>
<keyword evidence="9" id="KW-0808">Transferase</keyword>
<evidence type="ECO:0000256" key="2">
    <source>
        <dbReference type="ARBA" id="ARBA00004191"/>
    </source>
</evidence>
<comment type="subcellular location">
    <subcellularLocation>
        <location evidence="1">Membrane</location>
        <topology evidence="1">Peripheral membrane protein</topology>
    </subcellularLocation>
    <subcellularLocation>
        <location evidence="3">Membrane</location>
        <topology evidence="3">Single-pass type I membrane protein</topology>
    </subcellularLocation>
    <subcellularLocation>
        <location evidence="2">Secreted</location>
        <location evidence="2">Cell wall</location>
    </subcellularLocation>
</comment>
<evidence type="ECO:0000256" key="23">
    <source>
        <dbReference type="ARBA" id="ARBA00048679"/>
    </source>
</evidence>
<dbReference type="Gene3D" id="1.10.510.10">
    <property type="entry name" value="Transferase(Phosphotransferase) domain 1"/>
    <property type="match status" value="1"/>
</dbReference>
<keyword evidence="15" id="KW-0611">Plant defense</keyword>
<evidence type="ECO:0000256" key="12">
    <source>
        <dbReference type="ARBA" id="ARBA00022737"/>
    </source>
</evidence>
<dbReference type="InterPro" id="IPR000719">
    <property type="entry name" value="Prot_kinase_dom"/>
</dbReference>
<feature type="chain" id="PRO_5032381903" description="non-specific serine/threonine protein kinase" evidence="26">
    <location>
        <begin position="29"/>
        <end position="983"/>
    </location>
</feature>
<keyword evidence="6" id="KW-0723">Serine/threonine-protein kinase</keyword>
<evidence type="ECO:0000256" key="13">
    <source>
        <dbReference type="ARBA" id="ARBA00022741"/>
    </source>
</evidence>
<dbReference type="Gene3D" id="3.30.200.20">
    <property type="entry name" value="Phosphorylase Kinase, domain 1"/>
    <property type="match status" value="1"/>
</dbReference>
<dbReference type="InterPro" id="IPR013210">
    <property type="entry name" value="LRR_N_plant-typ"/>
</dbReference>
<evidence type="ECO:0000256" key="10">
    <source>
        <dbReference type="ARBA" id="ARBA00022692"/>
    </source>
</evidence>
<evidence type="ECO:0000256" key="21">
    <source>
        <dbReference type="ARBA" id="ARBA00038043"/>
    </source>
</evidence>
<feature type="signal peptide" evidence="26">
    <location>
        <begin position="1"/>
        <end position="28"/>
    </location>
</feature>
<dbReference type="InterPro" id="IPR051420">
    <property type="entry name" value="Ser_Thr_Kinases_DiverseReg"/>
</dbReference>
<evidence type="ECO:0000256" key="8">
    <source>
        <dbReference type="ARBA" id="ARBA00022614"/>
    </source>
</evidence>
<evidence type="ECO:0000256" key="11">
    <source>
        <dbReference type="ARBA" id="ARBA00022729"/>
    </source>
</evidence>
<gene>
    <name evidence="28" type="ORF">G2W53_011195</name>
</gene>
<keyword evidence="7" id="KW-0597">Phosphoprotein</keyword>
<dbReference type="InterPro" id="IPR017441">
    <property type="entry name" value="Protein_kinase_ATP_BS"/>
</dbReference>
<dbReference type="Pfam" id="PF00560">
    <property type="entry name" value="LRR_1"/>
    <property type="match status" value="7"/>
</dbReference>
<evidence type="ECO:0000256" key="5">
    <source>
        <dbReference type="ARBA" id="ARBA00022512"/>
    </source>
</evidence>
<evidence type="ECO:0000313" key="28">
    <source>
        <dbReference type="EMBL" id="KAF7836336.1"/>
    </source>
</evidence>
<keyword evidence="19 28" id="KW-0675">Receptor</keyword>
<evidence type="ECO:0000256" key="18">
    <source>
        <dbReference type="ARBA" id="ARBA00023136"/>
    </source>
</evidence>
<evidence type="ECO:0000256" key="17">
    <source>
        <dbReference type="ARBA" id="ARBA00022989"/>
    </source>
</evidence>
<dbReference type="SUPFAM" id="SSF52047">
    <property type="entry name" value="RNI-like"/>
    <property type="match status" value="1"/>
</dbReference>
<keyword evidence="18 25" id="KW-0472">Membrane</keyword>
<evidence type="ECO:0000256" key="19">
    <source>
        <dbReference type="ARBA" id="ARBA00023170"/>
    </source>
</evidence>
<comment type="caution">
    <text evidence="28">The sequence shown here is derived from an EMBL/GenBank/DDBJ whole genome shotgun (WGS) entry which is preliminary data.</text>
</comment>
<evidence type="ECO:0000256" key="6">
    <source>
        <dbReference type="ARBA" id="ARBA00022527"/>
    </source>
</evidence>
<feature type="transmembrane region" description="Helical" evidence="25">
    <location>
        <begin position="604"/>
        <end position="628"/>
    </location>
</feature>
<keyword evidence="10 25" id="KW-0812">Transmembrane</keyword>
<dbReference type="Pfam" id="PF13855">
    <property type="entry name" value="LRR_8"/>
    <property type="match status" value="2"/>
</dbReference>
<dbReference type="OrthoDB" id="676979at2759"/>
<keyword evidence="14 28" id="KW-0418">Kinase</keyword>
<dbReference type="FunFam" id="3.30.200.20:FF:000309">
    <property type="entry name" value="Leucine-rich repeat receptor protein kinase MSP1"/>
    <property type="match status" value="1"/>
</dbReference>
<dbReference type="GO" id="GO:0005524">
    <property type="term" value="F:ATP binding"/>
    <property type="evidence" value="ECO:0007669"/>
    <property type="project" value="UniProtKB-UniRule"/>
</dbReference>
<evidence type="ECO:0000256" key="1">
    <source>
        <dbReference type="ARBA" id="ARBA00004170"/>
    </source>
</evidence>
<keyword evidence="5" id="KW-0964">Secreted</keyword>
<accession>A0A835CAD7</accession>
<evidence type="ECO:0000313" key="29">
    <source>
        <dbReference type="Proteomes" id="UP000634136"/>
    </source>
</evidence>
<reference evidence="28" key="1">
    <citation type="submission" date="2020-09" db="EMBL/GenBank/DDBJ databases">
        <title>Genome-Enabled Discovery of Anthraquinone Biosynthesis in Senna tora.</title>
        <authorList>
            <person name="Kang S.-H."/>
            <person name="Pandey R.P."/>
            <person name="Lee C.-M."/>
            <person name="Sim J.-S."/>
            <person name="Jeong J.-T."/>
            <person name="Choi B.-S."/>
            <person name="Jung M."/>
            <person name="Ginzburg D."/>
            <person name="Zhao K."/>
            <person name="Won S.Y."/>
            <person name="Oh T.-J."/>
            <person name="Yu Y."/>
            <person name="Kim N.-H."/>
            <person name="Lee O.R."/>
            <person name="Lee T.-H."/>
            <person name="Bashyal P."/>
            <person name="Kim T.-S."/>
            <person name="Lee W.-H."/>
            <person name="Kawkins C."/>
            <person name="Kim C.-K."/>
            <person name="Kim J.S."/>
            <person name="Ahn B.O."/>
            <person name="Rhee S.Y."/>
            <person name="Sohng J.K."/>
        </authorList>
    </citation>
    <scope>NUCLEOTIDE SEQUENCE</scope>
    <source>
        <tissue evidence="28">Leaf</tissue>
    </source>
</reference>
<protein>
    <recommendedName>
        <fullName evidence="4">non-specific serine/threonine protein kinase</fullName>
        <ecNumber evidence="4">2.7.11.1</ecNumber>
    </recommendedName>
</protein>
<evidence type="ECO:0000259" key="27">
    <source>
        <dbReference type="PROSITE" id="PS50011"/>
    </source>
</evidence>
<dbReference type="GO" id="GO:0006952">
    <property type="term" value="P:defense response"/>
    <property type="evidence" value="ECO:0007669"/>
    <property type="project" value="UniProtKB-KW"/>
</dbReference>
<dbReference type="Pfam" id="PF00069">
    <property type="entry name" value="Pkinase"/>
    <property type="match status" value="1"/>
</dbReference>
<sequence>MAHHTISVLLAIPASCLVLWTLFETTSGLTQEAQALLKWKQTLPTQSILDSWLSNSTASSQTPCSWHGITCDSSSSVIELNLNSTGLQGTLQHLNFSAFPNLLILNLKFNNLTGIIPETIGLLTKLQYLDLNHNYFIGSLPLSLANLTQLYMLDLSVNNITGILDPSLFPNTTHQPKTGLIGMQRLLFMFTLLGGTIPDEIGNLRNLTILALDGNSFYGPIPPSLGNCTHLSILAIPQNSFSGIVPSSLGSLTNLTRLRLFSNKLHGPVPQELGNHSSLSFLELFENNFTGQLPPQVCKGGKLENFTAFHNSFTGPIPISLRNCTTLTRLRIEHNQLTGYADQDFGVYPNLNYIDFSYNRVQGDLSPNWGSCKNLQYLSMAGNSIGGTIPAEIFQLKQLQSLDLSSNRISGQIPPQIGNSSSLYFLNLSSNNLSSLIPVGIGKLLNLQSLDLSTNMLWGPIPYQIGDCKEMLGLNLSNNHFNGTIPYQIGNLEALMYFLDLSYNSLSGEIPVDLSNLNNLISLNLSHNNLSGSIPNSLSTMMSLSSINLSHNNLEGLVPNSGIFNSSYEVDLSNNKDLCGKIHGLRPCNVTVIRQDDGSNNKKVVIAIIACLVGAVVFALLLSIRVFLICSKRNSRASEQYSPSKTENPFSIWHFDGRIVYEEIIEATKNFDDKYFIGEGAFGKVYKVIMASGEVFAIKKLRCEADELDTESIKAFKSEIEALTETRHKNIVKMYGFCSQGRMHTFLIYEYMERGSLGDMLRDEKEALELDWPKRVEIVKGVAQALCYMHHDCNPPIVHRDISSNNVLLSRNLEAHVSDFGTARFMKHDSSVWTSFAGTYGYSAPELAYTMGVSEKCDVFSFGVLAFEIVMGKHPADLISHIQNCEVQDMKLKEILDPRLELPTEEQNLKELGLIAEALESSGNPKPTQCKVQNYPIMFLDGPGCILGWTGSDPFQEQYALVGQPAQFTMLSGFNNNIGYRQF</sequence>
<evidence type="ECO:0000256" key="9">
    <source>
        <dbReference type="ARBA" id="ARBA00022679"/>
    </source>
</evidence>
<evidence type="ECO:0000256" key="25">
    <source>
        <dbReference type="SAM" id="Phobius"/>
    </source>
</evidence>
<keyword evidence="17 25" id="KW-1133">Transmembrane helix</keyword>
<evidence type="ECO:0000256" key="26">
    <source>
        <dbReference type="SAM" id="SignalP"/>
    </source>
</evidence>
<dbReference type="EMBL" id="JAAIUW010000004">
    <property type="protein sequence ID" value="KAF7836336.1"/>
    <property type="molecule type" value="Genomic_DNA"/>
</dbReference>
<dbReference type="InterPro" id="IPR008266">
    <property type="entry name" value="Tyr_kinase_AS"/>
</dbReference>
<evidence type="ECO:0000256" key="3">
    <source>
        <dbReference type="ARBA" id="ARBA00004479"/>
    </source>
</evidence>
<dbReference type="InterPro" id="IPR001611">
    <property type="entry name" value="Leu-rich_rpt"/>
</dbReference>
<keyword evidence="11 26" id="KW-0732">Signal</keyword>
<comment type="catalytic activity">
    <reaction evidence="23">
        <text>L-seryl-[protein] + ATP = O-phospho-L-seryl-[protein] + ADP + H(+)</text>
        <dbReference type="Rhea" id="RHEA:17989"/>
        <dbReference type="Rhea" id="RHEA-COMP:9863"/>
        <dbReference type="Rhea" id="RHEA-COMP:11604"/>
        <dbReference type="ChEBI" id="CHEBI:15378"/>
        <dbReference type="ChEBI" id="CHEBI:29999"/>
        <dbReference type="ChEBI" id="CHEBI:30616"/>
        <dbReference type="ChEBI" id="CHEBI:83421"/>
        <dbReference type="ChEBI" id="CHEBI:456216"/>
        <dbReference type="EC" id="2.7.11.1"/>
    </reaction>
</comment>
<dbReference type="FunFam" id="1.10.510.10:FF:001023">
    <property type="entry name" value="Os07g0541700 protein"/>
    <property type="match status" value="1"/>
</dbReference>
<dbReference type="FunFam" id="3.80.10.10:FF:000041">
    <property type="entry name" value="LRR receptor-like serine/threonine-protein kinase ERECTA"/>
    <property type="match status" value="1"/>
</dbReference>
<keyword evidence="16 24" id="KW-0067">ATP-binding</keyword>
<dbReference type="PROSITE" id="PS51450">
    <property type="entry name" value="LRR"/>
    <property type="match status" value="1"/>
</dbReference>
<organism evidence="28 29">
    <name type="scientific">Senna tora</name>
    <dbReference type="NCBI Taxonomy" id="362788"/>
    <lineage>
        <taxon>Eukaryota</taxon>
        <taxon>Viridiplantae</taxon>
        <taxon>Streptophyta</taxon>
        <taxon>Embryophyta</taxon>
        <taxon>Tracheophyta</taxon>
        <taxon>Spermatophyta</taxon>
        <taxon>Magnoliopsida</taxon>
        <taxon>eudicotyledons</taxon>
        <taxon>Gunneridae</taxon>
        <taxon>Pentapetalae</taxon>
        <taxon>rosids</taxon>
        <taxon>fabids</taxon>
        <taxon>Fabales</taxon>
        <taxon>Fabaceae</taxon>
        <taxon>Caesalpinioideae</taxon>
        <taxon>Cassia clade</taxon>
        <taxon>Senna</taxon>
    </lineage>
</organism>
<evidence type="ECO:0000256" key="7">
    <source>
        <dbReference type="ARBA" id="ARBA00022553"/>
    </source>
</evidence>
<evidence type="ECO:0000256" key="20">
    <source>
        <dbReference type="ARBA" id="ARBA00023180"/>
    </source>
</evidence>
<proteinExistence type="inferred from homology"/>
<dbReference type="InterPro" id="IPR011009">
    <property type="entry name" value="Kinase-like_dom_sf"/>
</dbReference>
<keyword evidence="12" id="KW-0677">Repeat</keyword>
<evidence type="ECO:0000256" key="14">
    <source>
        <dbReference type="ARBA" id="ARBA00022777"/>
    </source>
</evidence>
<dbReference type="EC" id="2.7.11.1" evidence="4"/>
<dbReference type="PRINTS" id="PR00019">
    <property type="entry name" value="LEURICHRPT"/>
</dbReference>
<dbReference type="SUPFAM" id="SSF56112">
    <property type="entry name" value="Protein kinase-like (PK-like)"/>
    <property type="match status" value="1"/>
</dbReference>
<evidence type="ECO:0000256" key="22">
    <source>
        <dbReference type="ARBA" id="ARBA00047899"/>
    </source>
</evidence>
<dbReference type="InterPro" id="IPR032675">
    <property type="entry name" value="LRR_dom_sf"/>
</dbReference>
<dbReference type="PROSITE" id="PS00107">
    <property type="entry name" value="PROTEIN_KINASE_ATP"/>
    <property type="match status" value="1"/>
</dbReference>
<keyword evidence="29" id="KW-1185">Reference proteome</keyword>
<dbReference type="PROSITE" id="PS50011">
    <property type="entry name" value="PROTEIN_KINASE_DOM"/>
    <property type="match status" value="1"/>
</dbReference>
<comment type="catalytic activity">
    <reaction evidence="22">
        <text>L-threonyl-[protein] + ATP = O-phospho-L-threonyl-[protein] + ADP + H(+)</text>
        <dbReference type="Rhea" id="RHEA:46608"/>
        <dbReference type="Rhea" id="RHEA-COMP:11060"/>
        <dbReference type="Rhea" id="RHEA-COMP:11605"/>
        <dbReference type="ChEBI" id="CHEBI:15378"/>
        <dbReference type="ChEBI" id="CHEBI:30013"/>
        <dbReference type="ChEBI" id="CHEBI:30616"/>
        <dbReference type="ChEBI" id="CHEBI:61977"/>
        <dbReference type="ChEBI" id="CHEBI:456216"/>
        <dbReference type="EC" id="2.7.11.1"/>
    </reaction>
</comment>
<dbReference type="SMART" id="SM00369">
    <property type="entry name" value="LRR_TYP"/>
    <property type="match status" value="9"/>
</dbReference>
<evidence type="ECO:0000256" key="24">
    <source>
        <dbReference type="PROSITE-ProRule" id="PRU10141"/>
    </source>
</evidence>
<dbReference type="FunFam" id="3.80.10.10:FF:000233">
    <property type="entry name" value="Leucine-rich repeat receptor-like protein kinase TDR"/>
    <property type="match status" value="1"/>
</dbReference>
<dbReference type="InterPro" id="IPR003591">
    <property type="entry name" value="Leu-rich_rpt_typical-subtyp"/>
</dbReference>
<evidence type="ECO:0000256" key="4">
    <source>
        <dbReference type="ARBA" id="ARBA00012513"/>
    </source>
</evidence>
<dbReference type="Pfam" id="PF08263">
    <property type="entry name" value="LRRNT_2"/>
    <property type="match status" value="1"/>
</dbReference>
<keyword evidence="5" id="KW-0134">Cell wall</keyword>
<keyword evidence="13 24" id="KW-0547">Nucleotide-binding</keyword>
<feature type="binding site" evidence="24">
    <location>
        <position position="700"/>
    </location>
    <ligand>
        <name>ATP</name>
        <dbReference type="ChEBI" id="CHEBI:30616"/>
    </ligand>
</feature>
<evidence type="ECO:0000256" key="16">
    <source>
        <dbReference type="ARBA" id="ARBA00022840"/>
    </source>
</evidence>
<dbReference type="PROSITE" id="PS00109">
    <property type="entry name" value="PROTEIN_KINASE_TYR"/>
    <property type="match status" value="1"/>
</dbReference>
<dbReference type="Proteomes" id="UP000634136">
    <property type="component" value="Unassembled WGS sequence"/>
</dbReference>
<evidence type="ECO:0000256" key="15">
    <source>
        <dbReference type="ARBA" id="ARBA00022821"/>
    </source>
</evidence>
<dbReference type="PANTHER" id="PTHR48005">
    <property type="entry name" value="LEUCINE RICH REPEAT KINASE 2"/>
    <property type="match status" value="1"/>
</dbReference>
<feature type="domain" description="Protein kinase" evidence="27">
    <location>
        <begin position="671"/>
        <end position="938"/>
    </location>
</feature>